<dbReference type="InterPro" id="IPR018244">
    <property type="entry name" value="Allrgn_V5/Tpx1_CS"/>
</dbReference>
<dbReference type="OrthoDB" id="6437392at2759"/>
<name>A0A4Y2J762_ARAVE</name>
<protein>
    <submittedName>
        <fullName evidence="2">CRISP/Allergen/PR-1</fullName>
    </submittedName>
</protein>
<dbReference type="EMBL" id="BGPR01109380">
    <property type="protein sequence ID" value="GBM85754.1"/>
    <property type="molecule type" value="Genomic_DNA"/>
</dbReference>
<dbReference type="SUPFAM" id="SSF55797">
    <property type="entry name" value="PR-1-like"/>
    <property type="match status" value="1"/>
</dbReference>
<comment type="caution">
    <text evidence="2">The sequence shown here is derived from an EMBL/GenBank/DDBJ whole genome shotgun (WGS) entry which is preliminary data.</text>
</comment>
<dbReference type="PROSITE" id="PS01009">
    <property type="entry name" value="CRISP_1"/>
    <property type="match status" value="1"/>
</dbReference>
<keyword evidence="3" id="KW-1185">Reference proteome</keyword>
<dbReference type="PANTHER" id="PTHR10334">
    <property type="entry name" value="CYSTEINE-RICH SECRETORY PROTEIN-RELATED"/>
    <property type="match status" value="1"/>
</dbReference>
<dbReference type="InterPro" id="IPR014044">
    <property type="entry name" value="CAP_dom"/>
</dbReference>
<evidence type="ECO:0000259" key="1">
    <source>
        <dbReference type="SMART" id="SM00198"/>
    </source>
</evidence>
<evidence type="ECO:0000313" key="2">
    <source>
        <dbReference type="EMBL" id="GBM85754.1"/>
    </source>
</evidence>
<accession>A0A4Y2J762</accession>
<dbReference type="InterPro" id="IPR035940">
    <property type="entry name" value="CAP_sf"/>
</dbReference>
<dbReference type="SMART" id="SM00198">
    <property type="entry name" value="SCP"/>
    <property type="match status" value="1"/>
</dbReference>
<dbReference type="InterPro" id="IPR001283">
    <property type="entry name" value="CRISP-related"/>
</dbReference>
<dbReference type="PRINTS" id="PR00837">
    <property type="entry name" value="V5TPXLIKE"/>
</dbReference>
<proteinExistence type="predicted"/>
<dbReference type="Pfam" id="PF00188">
    <property type="entry name" value="CAP"/>
    <property type="match status" value="1"/>
</dbReference>
<gene>
    <name evidence="2" type="primary">CRVP_2</name>
    <name evidence="2" type="ORF">AVEN_86001_1</name>
</gene>
<dbReference type="Gene3D" id="3.40.33.10">
    <property type="entry name" value="CAP"/>
    <property type="match status" value="1"/>
</dbReference>
<dbReference type="GO" id="GO:0005576">
    <property type="term" value="C:extracellular region"/>
    <property type="evidence" value="ECO:0007669"/>
    <property type="project" value="InterPro"/>
</dbReference>
<feature type="non-terminal residue" evidence="2">
    <location>
        <position position="1"/>
    </location>
</feature>
<evidence type="ECO:0000313" key="3">
    <source>
        <dbReference type="Proteomes" id="UP000499080"/>
    </source>
</evidence>
<dbReference type="Proteomes" id="UP000499080">
    <property type="component" value="Unassembled WGS sequence"/>
</dbReference>
<feature type="domain" description="SCP" evidence="1">
    <location>
        <begin position="1"/>
        <end position="89"/>
    </location>
</feature>
<organism evidence="2 3">
    <name type="scientific">Araneus ventricosus</name>
    <name type="common">Orbweaver spider</name>
    <name type="synonym">Epeira ventricosa</name>
    <dbReference type="NCBI Taxonomy" id="182803"/>
    <lineage>
        <taxon>Eukaryota</taxon>
        <taxon>Metazoa</taxon>
        <taxon>Ecdysozoa</taxon>
        <taxon>Arthropoda</taxon>
        <taxon>Chelicerata</taxon>
        <taxon>Arachnida</taxon>
        <taxon>Araneae</taxon>
        <taxon>Araneomorphae</taxon>
        <taxon>Entelegynae</taxon>
        <taxon>Araneoidea</taxon>
        <taxon>Araneidae</taxon>
        <taxon>Araneus</taxon>
    </lineage>
</organism>
<reference evidence="2 3" key="1">
    <citation type="journal article" date="2019" name="Sci. Rep.">
        <title>Orb-weaving spider Araneus ventricosus genome elucidates the spidroin gene catalogue.</title>
        <authorList>
            <person name="Kono N."/>
            <person name="Nakamura H."/>
            <person name="Ohtoshi R."/>
            <person name="Moran D.A.P."/>
            <person name="Shinohara A."/>
            <person name="Yoshida Y."/>
            <person name="Fujiwara M."/>
            <person name="Mori M."/>
            <person name="Tomita M."/>
            <person name="Arakawa K."/>
        </authorList>
    </citation>
    <scope>NUCLEOTIDE SEQUENCE [LARGE SCALE GENOMIC DNA]</scope>
</reference>
<dbReference type="AlphaFoldDB" id="A0A4Y2J762"/>
<dbReference type="CDD" id="cd05380">
    <property type="entry name" value="CAP_euk"/>
    <property type="match status" value="1"/>
</dbReference>
<sequence>RFKVGQNLYRSMSTKFPTSSDVWKDMVTAFYDEVAKFKKEYISPFKFNGNYGHFTQMVWADSWRLGCGKVVFKEGRWYKTLIVCNYGPA</sequence>